<sequence length="355" mass="40220">MSHATTRSNLQINFFRYNRITEISICYSSCLSRDLMTKASSNSGIMITDTNSSDVCKAPFEVPACEFYKRSALFHGGDMVEVVLEPSKGETGNEKRVVSCTVLSYYSKICEEKLRLFRSKGDRDSDDVNGQSNHNAILELNQWDVETFDMALQWMYTGNIVIHLADPKPFEAIRLYIQFFKIAKALELKGSYSNVERNLTVELATASAEEYDEDDEDEDEKSSIISSAFKEILKDAFAYPIEKQIRELLASFLLKPYVKHLLCSDTNATKAKEFKKLFEEIEGLELDVLRLVGGSLSSLSMGKVDSDGYSRSTMWCPLTELRFDTGSVYKVGQFVKKTKLSDPESMYKVGQFPRS</sequence>
<gene>
    <name evidence="1" type="ORF">EAE98_009377</name>
</gene>
<protein>
    <recommendedName>
        <fullName evidence="3">BTB domain-containing protein</fullName>
    </recommendedName>
</protein>
<keyword evidence="2" id="KW-1185">Reference proteome</keyword>
<reference evidence="1 2" key="1">
    <citation type="journal article" date="2020" name="Genome Biol. Evol.">
        <title>Comparative genomics of Sclerotiniaceae.</title>
        <authorList>
            <person name="Valero Jimenez C.A."/>
            <person name="Steentjes M."/>
            <person name="Scholten O.E."/>
            <person name="Van Kan J.A.L."/>
        </authorList>
    </citation>
    <scope>NUCLEOTIDE SEQUENCE [LARGE SCALE GENOMIC DNA]</scope>
    <source>
        <strain evidence="1 2">B1</strain>
    </source>
</reference>
<dbReference type="RefSeq" id="XP_038806765.1">
    <property type="nucleotide sequence ID" value="XM_038956998.1"/>
</dbReference>
<organism evidence="1 2">
    <name type="scientific">Botrytis deweyae</name>
    <dbReference type="NCBI Taxonomy" id="2478750"/>
    <lineage>
        <taxon>Eukaryota</taxon>
        <taxon>Fungi</taxon>
        <taxon>Dikarya</taxon>
        <taxon>Ascomycota</taxon>
        <taxon>Pezizomycotina</taxon>
        <taxon>Leotiomycetes</taxon>
        <taxon>Helotiales</taxon>
        <taxon>Sclerotiniaceae</taxon>
        <taxon>Botrytis</taxon>
    </lineage>
</organism>
<dbReference type="EMBL" id="RCSX01000027">
    <property type="protein sequence ID" value="KAF7919537.1"/>
    <property type="molecule type" value="Genomic_DNA"/>
</dbReference>
<accession>A0ABQ7IC43</accession>
<proteinExistence type="predicted"/>
<comment type="caution">
    <text evidence="1">The sequence shown here is derived from an EMBL/GenBank/DDBJ whole genome shotgun (WGS) entry which is preliminary data.</text>
</comment>
<dbReference type="GeneID" id="62236148"/>
<evidence type="ECO:0000313" key="2">
    <source>
        <dbReference type="Proteomes" id="UP000783213"/>
    </source>
</evidence>
<name>A0ABQ7IC43_9HELO</name>
<evidence type="ECO:0008006" key="3">
    <source>
        <dbReference type="Google" id="ProtNLM"/>
    </source>
</evidence>
<evidence type="ECO:0000313" key="1">
    <source>
        <dbReference type="EMBL" id="KAF7919537.1"/>
    </source>
</evidence>
<dbReference type="Proteomes" id="UP000783213">
    <property type="component" value="Unassembled WGS sequence"/>
</dbReference>